<dbReference type="PROSITE" id="PS51668">
    <property type="entry name" value="TSAA_2"/>
    <property type="match status" value="1"/>
</dbReference>
<dbReference type="InterPro" id="IPR040372">
    <property type="entry name" value="YaeB-like"/>
</dbReference>
<dbReference type="SUPFAM" id="SSF118196">
    <property type="entry name" value="YaeB-like"/>
    <property type="match status" value="1"/>
</dbReference>
<gene>
    <name evidence="4" type="ORF">IX53_06330</name>
</gene>
<dbReference type="InterPro" id="IPR036413">
    <property type="entry name" value="YaeB-like_sf"/>
</dbReference>
<sequence>MFLVDIIYKPIGKIHSPYARKEETPRQGILAGDIEFRIEIFSEFSEGLNGIERYEYLIVLSHFHKSVFRGLKIFPHGSSEKRGVFATRSPNHPNPIAFNVVKLIKREGNILVVKELDAIDGTPVLDIKPFIPSLDAKF</sequence>
<dbReference type="InterPro" id="IPR023370">
    <property type="entry name" value="TrmO-like_N"/>
</dbReference>
<evidence type="ECO:0000259" key="3">
    <source>
        <dbReference type="PROSITE" id="PS51668"/>
    </source>
</evidence>
<evidence type="ECO:0000256" key="1">
    <source>
        <dbReference type="ARBA" id="ARBA00022691"/>
    </source>
</evidence>
<dbReference type="PANTHER" id="PTHR12818">
    <property type="entry name" value="TRNA (ADENINE(37)-N6)-METHYLTRANSFERASE"/>
    <property type="match status" value="1"/>
</dbReference>
<dbReference type="KEGG" id="kpf:IX53_06330"/>
<reference evidence="4 5" key="1">
    <citation type="submission" date="2015-04" db="EMBL/GenBank/DDBJ databases">
        <title>Complete Genome Sequence of Kosmotoga pacifica SLHLJ1.</title>
        <authorList>
            <person name="Jiang L.J."/>
            <person name="Shao Z.Z."/>
            <person name="Jebbar M."/>
        </authorList>
    </citation>
    <scope>NUCLEOTIDE SEQUENCE [LARGE SCALE GENOMIC DNA]</scope>
    <source>
        <strain evidence="4 5">SLHLJ1</strain>
    </source>
</reference>
<dbReference type="PATRIC" id="fig|1330330.3.peg.1280"/>
<name>A0A0G2Z7H5_9BACT</name>
<proteinExistence type="inferred from homology"/>
<protein>
    <recommendedName>
        <fullName evidence="3">TsaA-like domain-containing protein</fullName>
    </recommendedName>
</protein>
<dbReference type="CDD" id="cd09281">
    <property type="entry name" value="UPF0066"/>
    <property type="match status" value="1"/>
</dbReference>
<accession>A0A0G2Z7H5</accession>
<evidence type="ECO:0000256" key="2">
    <source>
        <dbReference type="ARBA" id="ARBA00033753"/>
    </source>
</evidence>
<dbReference type="InterPro" id="IPR036414">
    <property type="entry name" value="YaeB_N_sf"/>
</dbReference>
<dbReference type="Gene3D" id="2.40.30.70">
    <property type="entry name" value="YaeB-like"/>
    <property type="match status" value="1"/>
</dbReference>
<organism evidence="4 5">
    <name type="scientific">Kosmotoga pacifica</name>
    <dbReference type="NCBI Taxonomy" id="1330330"/>
    <lineage>
        <taxon>Bacteria</taxon>
        <taxon>Thermotogati</taxon>
        <taxon>Thermotogota</taxon>
        <taxon>Thermotogae</taxon>
        <taxon>Kosmotogales</taxon>
        <taxon>Kosmotogaceae</taxon>
        <taxon>Kosmotoga</taxon>
    </lineage>
</organism>
<dbReference type="PANTHER" id="PTHR12818:SF0">
    <property type="entry name" value="TRNA (ADENINE(37)-N6)-METHYLTRANSFERASE"/>
    <property type="match status" value="1"/>
</dbReference>
<dbReference type="AlphaFoldDB" id="A0A0G2Z7H5"/>
<keyword evidence="5" id="KW-1185">Reference proteome</keyword>
<evidence type="ECO:0000313" key="4">
    <source>
        <dbReference type="EMBL" id="AKI97497.1"/>
    </source>
</evidence>
<comment type="similarity">
    <text evidence="2">Belongs to the tRNA methyltransferase O family.</text>
</comment>
<dbReference type="Proteomes" id="UP000035159">
    <property type="component" value="Chromosome"/>
</dbReference>
<evidence type="ECO:0000313" key="5">
    <source>
        <dbReference type="Proteomes" id="UP000035159"/>
    </source>
</evidence>
<feature type="domain" description="TsaA-like" evidence="3">
    <location>
        <begin position="8"/>
        <end position="138"/>
    </location>
</feature>
<dbReference type="EMBL" id="CP011232">
    <property type="protein sequence ID" value="AKI97497.1"/>
    <property type="molecule type" value="Genomic_DNA"/>
</dbReference>
<dbReference type="Pfam" id="PF01980">
    <property type="entry name" value="TrmO_N"/>
    <property type="match status" value="1"/>
</dbReference>
<dbReference type="NCBIfam" id="TIGR00104">
    <property type="entry name" value="tRNA_TsaA"/>
    <property type="match status" value="1"/>
</dbReference>
<keyword evidence="1" id="KW-0949">S-adenosyl-L-methionine</keyword>